<comment type="caution">
    <text evidence="1">The sequence shown here is derived from an EMBL/GenBank/DDBJ whole genome shotgun (WGS) entry which is preliminary data.</text>
</comment>
<proteinExistence type="predicted"/>
<dbReference type="RefSeq" id="WP_016551209.1">
    <property type="nucleotide sequence ID" value="NZ_AKWZ02000011.1"/>
</dbReference>
<dbReference type="Gene3D" id="1.10.10.10">
    <property type="entry name" value="Winged helix-like DNA-binding domain superfamily/Winged helix DNA-binding domain"/>
    <property type="match status" value="1"/>
</dbReference>
<dbReference type="InterPro" id="IPR036390">
    <property type="entry name" value="WH_DNA-bd_sf"/>
</dbReference>
<sequence length="141" mass="15200">MATNKRFSVAVHTLATVGYHQRKDSLPVTSEDVARSVDTNPVVIRNLIRSLKAAGIVESKEGKGGGLFLSRDPNSVTLGDIYQALEPSPVLKENDGSILKACPVSSNIKHILKPLLKDADKAVVEVLSHTTLEQIIQAIPH</sequence>
<evidence type="ECO:0000313" key="2">
    <source>
        <dbReference type="Proteomes" id="UP000014540"/>
    </source>
</evidence>
<dbReference type="OrthoDB" id="213028at2"/>
<accession>S3VWY2</accession>
<dbReference type="STRING" id="1193011.LEP1GSC058_0919"/>
<dbReference type="PROSITE" id="PS51197">
    <property type="entry name" value="HTH_RRF2_2"/>
    <property type="match status" value="1"/>
</dbReference>
<dbReference type="GO" id="GO:0003700">
    <property type="term" value="F:DNA-binding transcription factor activity"/>
    <property type="evidence" value="ECO:0007669"/>
    <property type="project" value="TreeGrafter"/>
</dbReference>
<dbReference type="InterPro" id="IPR036388">
    <property type="entry name" value="WH-like_DNA-bd_sf"/>
</dbReference>
<organism evidence="1 2">
    <name type="scientific">Leptospira fainei serovar Hurstbridge str. BUT 6</name>
    <dbReference type="NCBI Taxonomy" id="1193011"/>
    <lineage>
        <taxon>Bacteria</taxon>
        <taxon>Pseudomonadati</taxon>
        <taxon>Spirochaetota</taxon>
        <taxon>Spirochaetia</taxon>
        <taxon>Leptospirales</taxon>
        <taxon>Leptospiraceae</taxon>
        <taxon>Leptospira</taxon>
    </lineage>
</organism>
<keyword evidence="2" id="KW-1185">Reference proteome</keyword>
<evidence type="ECO:0000313" key="1">
    <source>
        <dbReference type="EMBL" id="EPG72642.1"/>
    </source>
</evidence>
<dbReference type="GO" id="GO:0005829">
    <property type="term" value="C:cytosol"/>
    <property type="evidence" value="ECO:0007669"/>
    <property type="project" value="TreeGrafter"/>
</dbReference>
<gene>
    <name evidence="1" type="ORF">LEP1GSC058_0919</name>
</gene>
<dbReference type="InterPro" id="IPR000944">
    <property type="entry name" value="Tscrpt_reg_Rrf2"/>
</dbReference>
<reference evidence="1" key="1">
    <citation type="submission" date="2013-04" db="EMBL/GenBank/DDBJ databases">
        <authorList>
            <person name="Harkins D.M."/>
            <person name="Durkin A.S."/>
            <person name="Selengut J.D."/>
            <person name="Sanka R."/>
            <person name="DePew J."/>
            <person name="Purushe J."/>
            <person name="Ahmed A."/>
            <person name="van der Linden H."/>
            <person name="Goris M.G.A."/>
            <person name="Hartskeerl R.A."/>
            <person name="Vinetz J.M."/>
            <person name="Sutton G.G."/>
            <person name="Nelson W.C."/>
            <person name="Fouts D.E."/>
        </authorList>
    </citation>
    <scope>NUCLEOTIDE SEQUENCE [LARGE SCALE GENOMIC DNA]</scope>
    <source>
        <strain evidence="1">BUT 6</strain>
    </source>
</reference>
<dbReference type="PANTHER" id="PTHR33221">
    <property type="entry name" value="WINGED HELIX-TURN-HELIX TRANSCRIPTIONAL REGULATOR, RRF2 FAMILY"/>
    <property type="match status" value="1"/>
</dbReference>
<name>S3VWY2_9LEPT</name>
<dbReference type="SUPFAM" id="SSF46785">
    <property type="entry name" value="Winged helix' DNA-binding domain"/>
    <property type="match status" value="1"/>
</dbReference>
<dbReference type="AlphaFoldDB" id="S3VWY2"/>
<dbReference type="Pfam" id="PF02082">
    <property type="entry name" value="Rrf2"/>
    <property type="match status" value="1"/>
</dbReference>
<dbReference type="Proteomes" id="UP000014540">
    <property type="component" value="Unassembled WGS sequence"/>
</dbReference>
<protein>
    <submittedName>
        <fullName evidence="1">Transcriptional regulator</fullName>
    </submittedName>
</protein>
<dbReference type="EMBL" id="AKWZ02000011">
    <property type="protein sequence ID" value="EPG72642.1"/>
    <property type="molecule type" value="Genomic_DNA"/>
</dbReference>
<dbReference type="PANTHER" id="PTHR33221:SF15">
    <property type="entry name" value="HTH-TYPE TRANSCRIPTIONAL REGULATOR YWGB-RELATED"/>
    <property type="match status" value="1"/>
</dbReference>